<dbReference type="EMBL" id="JARAKH010000003">
    <property type="protein sequence ID" value="KAK8405614.1"/>
    <property type="molecule type" value="Genomic_DNA"/>
</dbReference>
<proteinExistence type="predicted"/>
<dbReference type="AlphaFoldDB" id="A0AAW0UZS6"/>
<accession>A0AAW0UZS6</accession>
<name>A0AAW0UZS6_SCYPA</name>
<comment type="caution">
    <text evidence="1">The sequence shown here is derived from an EMBL/GenBank/DDBJ whole genome shotgun (WGS) entry which is preliminary data.</text>
</comment>
<evidence type="ECO:0000313" key="1">
    <source>
        <dbReference type="EMBL" id="KAK8405614.1"/>
    </source>
</evidence>
<gene>
    <name evidence="1" type="ORF">O3P69_001852</name>
</gene>
<reference evidence="1 2" key="1">
    <citation type="submission" date="2023-03" db="EMBL/GenBank/DDBJ databases">
        <title>High-quality genome of Scylla paramamosain provides insights in environmental adaptation.</title>
        <authorList>
            <person name="Zhang L."/>
        </authorList>
    </citation>
    <scope>NUCLEOTIDE SEQUENCE [LARGE SCALE GENOMIC DNA]</scope>
    <source>
        <strain evidence="1">LZ_2023a</strain>
        <tissue evidence="1">Muscle</tissue>
    </source>
</reference>
<dbReference type="Proteomes" id="UP001487740">
    <property type="component" value="Unassembled WGS sequence"/>
</dbReference>
<sequence>MPNCPKCNKPVYFAERKTSLGQGLALGLSTLREVQQDPHSRRSLRARRQALLQQPLLQRPLWTRRLRPWWRRKLQVLGNEGDERLVAEGRGLIRRRWTRKKYSDCHHHHHRYNTV</sequence>
<protein>
    <submittedName>
        <fullName evidence="1">Uncharacterized protein</fullName>
    </submittedName>
</protein>
<organism evidence="1 2">
    <name type="scientific">Scylla paramamosain</name>
    <name type="common">Mud crab</name>
    <dbReference type="NCBI Taxonomy" id="85552"/>
    <lineage>
        <taxon>Eukaryota</taxon>
        <taxon>Metazoa</taxon>
        <taxon>Ecdysozoa</taxon>
        <taxon>Arthropoda</taxon>
        <taxon>Crustacea</taxon>
        <taxon>Multicrustacea</taxon>
        <taxon>Malacostraca</taxon>
        <taxon>Eumalacostraca</taxon>
        <taxon>Eucarida</taxon>
        <taxon>Decapoda</taxon>
        <taxon>Pleocyemata</taxon>
        <taxon>Brachyura</taxon>
        <taxon>Eubrachyura</taxon>
        <taxon>Portunoidea</taxon>
        <taxon>Portunidae</taxon>
        <taxon>Portuninae</taxon>
        <taxon>Scylla</taxon>
    </lineage>
</organism>
<keyword evidence="2" id="KW-1185">Reference proteome</keyword>
<evidence type="ECO:0000313" key="2">
    <source>
        <dbReference type="Proteomes" id="UP001487740"/>
    </source>
</evidence>